<evidence type="ECO:0000256" key="1">
    <source>
        <dbReference type="SAM" id="MobiDB-lite"/>
    </source>
</evidence>
<dbReference type="Proteomes" id="UP000093985">
    <property type="component" value="Unassembled WGS sequence"/>
</dbReference>
<feature type="region of interest" description="Disordered" evidence="1">
    <location>
        <begin position="28"/>
        <end position="67"/>
    </location>
</feature>
<dbReference type="EMBL" id="LZIN01000001">
    <property type="protein sequence ID" value="OBG11094.1"/>
    <property type="molecule type" value="Genomic_DNA"/>
</dbReference>
<sequence>MGVPKDPGFAAGLPVTRHAAFIHTHRGAQLGQGVRGAQADDPAPDHSDVDGCHRRSGGIGRNTCKAR</sequence>
<feature type="compositionally biased region" description="Basic and acidic residues" evidence="1">
    <location>
        <begin position="43"/>
        <end position="53"/>
    </location>
</feature>
<comment type="caution">
    <text evidence="2">The sequence shown here is derived from an EMBL/GenBank/DDBJ whole genome shotgun (WGS) entry which is preliminary data.</text>
</comment>
<gene>
    <name evidence="2" type="ORF">A5771_00020</name>
</gene>
<reference evidence="3" key="1">
    <citation type="submission" date="2016-06" db="EMBL/GenBank/DDBJ databases">
        <authorList>
            <person name="Sutton G."/>
            <person name="Brinkac L."/>
            <person name="Sanka R."/>
            <person name="Adams M."/>
            <person name="Lau E."/>
            <person name="Mehaffy C."/>
            <person name="Tameris M."/>
            <person name="Hatherill M."/>
            <person name="Hanekom W."/>
            <person name="Mahomed H."/>
            <person name="Mcshane H."/>
        </authorList>
    </citation>
    <scope>NUCLEOTIDE SEQUENCE [LARGE SCALE GENOMIC DNA]</scope>
    <source>
        <strain evidence="3">852014-51077_SCH5608930-a</strain>
    </source>
</reference>
<evidence type="ECO:0000313" key="2">
    <source>
        <dbReference type="EMBL" id="OBG11094.1"/>
    </source>
</evidence>
<dbReference type="AlphaFoldDB" id="A0A1A2F2S9"/>
<organism evidence="2 3">
    <name type="scientific">Mycolicibacter sinensis (strain JDM601)</name>
    <name type="common">Mycobacterium sinense</name>
    <dbReference type="NCBI Taxonomy" id="875328"/>
    <lineage>
        <taxon>Bacteria</taxon>
        <taxon>Bacillati</taxon>
        <taxon>Actinomycetota</taxon>
        <taxon>Actinomycetes</taxon>
        <taxon>Mycobacteriales</taxon>
        <taxon>Mycobacteriaceae</taxon>
        <taxon>Mycolicibacter</taxon>
    </lineage>
</organism>
<proteinExistence type="predicted"/>
<accession>A0A1A2F2S9</accession>
<protein>
    <submittedName>
        <fullName evidence="2">Uncharacterized protein</fullName>
    </submittedName>
</protein>
<name>A0A1A2F2S9_MYCSD</name>
<evidence type="ECO:0000313" key="3">
    <source>
        <dbReference type="Proteomes" id="UP000093985"/>
    </source>
</evidence>